<dbReference type="GO" id="GO:0005814">
    <property type="term" value="C:centriole"/>
    <property type="evidence" value="ECO:0007669"/>
    <property type="project" value="TreeGrafter"/>
</dbReference>
<evidence type="ECO:0000256" key="1">
    <source>
        <dbReference type="SAM" id="MobiDB-lite"/>
    </source>
</evidence>
<feature type="compositionally biased region" description="Low complexity" evidence="1">
    <location>
        <begin position="56"/>
        <end position="67"/>
    </location>
</feature>
<feature type="compositionally biased region" description="Acidic residues" evidence="1">
    <location>
        <begin position="104"/>
        <end position="115"/>
    </location>
</feature>
<protein>
    <recommendedName>
        <fullName evidence="4">Centriole, cilia and spindle-associated protein</fullName>
    </recommendedName>
</protein>
<name>A0A7J7EYH0_DICBM</name>
<gene>
    <name evidence="2" type="ORF">HPG69_009342</name>
</gene>
<feature type="region of interest" description="Disordered" evidence="1">
    <location>
        <begin position="236"/>
        <end position="276"/>
    </location>
</feature>
<comment type="caution">
    <text evidence="2">The sequence shown here is derived from an EMBL/GenBank/DDBJ whole genome shotgun (WGS) entry which is preliminary data.</text>
</comment>
<dbReference type="GO" id="GO:0036064">
    <property type="term" value="C:ciliary basal body"/>
    <property type="evidence" value="ECO:0007669"/>
    <property type="project" value="TreeGrafter"/>
</dbReference>
<feature type="region of interest" description="Disordered" evidence="1">
    <location>
        <begin position="182"/>
        <end position="201"/>
    </location>
</feature>
<dbReference type="GO" id="GO:0030424">
    <property type="term" value="C:axon"/>
    <property type="evidence" value="ECO:0007669"/>
    <property type="project" value="TreeGrafter"/>
</dbReference>
<dbReference type="Pfam" id="PF15748">
    <property type="entry name" value="CCSAP"/>
    <property type="match status" value="1"/>
</dbReference>
<dbReference type="PANTHER" id="PTHR31022">
    <property type="entry name" value="CENTRIOLE, CILIA AND SPINDLE-ASSOCIATED PROTEIN"/>
    <property type="match status" value="1"/>
</dbReference>
<evidence type="ECO:0008006" key="4">
    <source>
        <dbReference type="Google" id="ProtNLM"/>
    </source>
</evidence>
<sequence>MSPGSGVKSEYMKRYREPRWDEYGPCYRELLHYRLGRRLLEQAHAPWLWDDWGPAGASDDSASSASSGAGGPAPQCSPVSSPLPAEPAAREGPEQGARGAPEEQGAEDADAVDAEAAEDTALPVIICKPDFKAFSSCFISFLKVLPVKDVKEKPEQQIGTKETDKLPNNIKPRQQPSALFARGNRKAVKSPQRSSSKIKENKHPFALYGWGEKQTDTGSQKTHNVCASAPVHEIHESALRAKNRRQVEKRKLVAQRQRAHSVDVEKNRKIKPSSSENPWMTEYMRCYSARA</sequence>
<feature type="region of interest" description="Disordered" evidence="1">
    <location>
        <begin position="151"/>
        <end position="173"/>
    </location>
</feature>
<proteinExistence type="predicted"/>
<reference evidence="2 3" key="1">
    <citation type="journal article" date="2020" name="Mol. Biol. Evol.">
        <title>Interspecific Gene Flow and the Evolution of Specialization in Black and White Rhinoceros.</title>
        <authorList>
            <person name="Moodley Y."/>
            <person name="Westbury M.V."/>
            <person name="Russo I.M."/>
            <person name="Gopalakrishnan S."/>
            <person name="Rakotoarivelo A."/>
            <person name="Olsen R.A."/>
            <person name="Prost S."/>
            <person name="Tunstall T."/>
            <person name="Ryder O.A."/>
            <person name="Dalen L."/>
            <person name="Bruford M.W."/>
        </authorList>
    </citation>
    <scope>NUCLEOTIDE SEQUENCE [LARGE SCALE GENOMIC DNA]</scope>
    <source>
        <strain evidence="2">SBR-YM</strain>
        <tissue evidence="2">Skin</tissue>
    </source>
</reference>
<dbReference type="PANTHER" id="PTHR31022:SF4">
    <property type="entry name" value="CENTRIOLE, CILIA AND SPINDLE-ASSOCIATED PROTEIN"/>
    <property type="match status" value="1"/>
</dbReference>
<evidence type="ECO:0000313" key="3">
    <source>
        <dbReference type="Proteomes" id="UP000551758"/>
    </source>
</evidence>
<dbReference type="AlphaFoldDB" id="A0A7J7EYH0"/>
<keyword evidence="3" id="KW-1185">Reference proteome</keyword>
<feature type="region of interest" description="Disordered" evidence="1">
    <location>
        <begin position="56"/>
        <end position="115"/>
    </location>
</feature>
<dbReference type="GO" id="GO:0008017">
    <property type="term" value="F:microtubule binding"/>
    <property type="evidence" value="ECO:0007669"/>
    <property type="project" value="TreeGrafter"/>
</dbReference>
<dbReference type="GO" id="GO:1901673">
    <property type="term" value="P:regulation of mitotic spindle assembly"/>
    <property type="evidence" value="ECO:0007669"/>
    <property type="project" value="TreeGrafter"/>
</dbReference>
<evidence type="ECO:0000313" key="2">
    <source>
        <dbReference type="EMBL" id="KAF5920783.1"/>
    </source>
</evidence>
<dbReference type="GO" id="GO:0005819">
    <property type="term" value="C:spindle"/>
    <property type="evidence" value="ECO:0007669"/>
    <property type="project" value="TreeGrafter"/>
</dbReference>
<dbReference type="Proteomes" id="UP000551758">
    <property type="component" value="Unassembled WGS sequence"/>
</dbReference>
<dbReference type="EMBL" id="JACDTQ010001898">
    <property type="protein sequence ID" value="KAF5920783.1"/>
    <property type="molecule type" value="Genomic_DNA"/>
</dbReference>
<dbReference type="InterPro" id="IPR029774">
    <property type="entry name" value="CSAP"/>
</dbReference>
<dbReference type="GO" id="GO:0005930">
    <property type="term" value="C:axoneme"/>
    <property type="evidence" value="ECO:0007669"/>
    <property type="project" value="TreeGrafter"/>
</dbReference>
<accession>A0A7J7EYH0</accession>
<organism evidence="2 3">
    <name type="scientific">Diceros bicornis minor</name>
    <name type="common">South-central black rhinoceros</name>
    <dbReference type="NCBI Taxonomy" id="77932"/>
    <lineage>
        <taxon>Eukaryota</taxon>
        <taxon>Metazoa</taxon>
        <taxon>Chordata</taxon>
        <taxon>Craniata</taxon>
        <taxon>Vertebrata</taxon>
        <taxon>Euteleostomi</taxon>
        <taxon>Mammalia</taxon>
        <taxon>Eutheria</taxon>
        <taxon>Laurasiatheria</taxon>
        <taxon>Perissodactyla</taxon>
        <taxon>Rhinocerotidae</taxon>
        <taxon>Diceros</taxon>
    </lineage>
</organism>
<feature type="compositionally biased region" description="Basic and acidic residues" evidence="1">
    <location>
        <begin position="236"/>
        <end position="251"/>
    </location>
</feature>
<feature type="compositionally biased region" description="Basic and acidic residues" evidence="1">
    <location>
        <begin position="151"/>
        <end position="165"/>
    </location>
</feature>
<dbReference type="GO" id="GO:0035869">
    <property type="term" value="C:ciliary transition zone"/>
    <property type="evidence" value="ECO:0007669"/>
    <property type="project" value="TreeGrafter"/>
</dbReference>